<dbReference type="OrthoDB" id="1935488at2759"/>
<protein>
    <submittedName>
        <fullName evidence="2">Uncharacterized protein LOC108981057</fullName>
    </submittedName>
    <submittedName>
        <fullName evidence="3">Uncharacterized protein LOC109021997</fullName>
    </submittedName>
</protein>
<name>A0A6P9EAP2_JUGRE</name>
<evidence type="ECO:0000313" key="2">
    <source>
        <dbReference type="RefSeq" id="XP_035539847.1"/>
    </source>
</evidence>
<proteinExistence type="predicted"/>
<gene>
    <name evidence="2" type="primary">LOC108981057</name>
    <name evidence="3" type="synonym">LOC109021997</name>
</gene>
<keyword evidence="1" id="KW-1185">Reference proteome</keyword>
<dbReference type="KEGG" id="jre:109021997"/>
<organism evidence="1 2">
    <name type="scientific">Juglans regia</name>
    <name type="common">English walnut</name>
    <dbReference type="NCBI Taxonomy" id="51240"/>
    <lineage>
        <taxon>Eukaryota</taxon>
        <taxon>Viridiplantae</taxon>
        <taxon>Streptophyta</taxon>
        <taxon>Embryophyta</taxon>
        <taxon>Tracheophyta</taxon>
        <taxon>Spermatophyta</taxon>
        <taxon>Magnoliopsida</taxon>
        <taxon>eudicotyledons</taxon>
        <taxon>Gunneridae</taxon>
        <taxon>Pentapetalae</taxon>
        <taxon>rosids</taxon>
        <taxon>fabids</taxon>
        <taxon>Fagales</taxon>
        <taxon>Juglandaceae</taxon>
        <taxon>Juglans</taxon>
    </lineage>
</organism>
<sequence length="120" mass="13085">MAPSTAWSVSHLYASSVLLRHHNHHALRPCRILVKQIYLFLSLSTQTPKSTMLKWSTAHPVPSVAASKASLELDHIQGKRGIWFCGAYQGYGFHEDGLKAGMAAAHSMLGKSCALLSDAK</sequence>
<dbReference type="RefSeq" id="XP_035539864.1">
    <property type="nucleotide sequence ID" value="XM_035683971.1"/>
</dbReference>
<dbReference type="KEGG" id="jre:108981057"/>
<dbReference type="AlphaFoldDB" id="A0A6P9EAP2"/>
<dbReference type="Proteomes" id="UP000235220">
    <property type="component" value="Chromosome 1"/>
</dbReference>
<reference evidence="2 3" key="1">
    <citation type="submission" date="2025-04" db="UniProtKB">
        <authorList>
            <consortium name="RefSeq"/>
        </authorList>
    </citation>
    <scope>IDENTIFICATION</scope>
    <source>
        <tissue evidence="2 3">Leaves</tissue>
    </source>
</reference>
<evidence type="ECO:0000313" key="1">
    <source>
        <dbReference type="Proteomes" id="UP000235220"/>
    </source>
</evidence>
<evidence type="ECO:0000313" key="3">
    <source>
        <dbReference type="RefSeq" id="XP_035539864.1"/>
    </source>
</evidence>
<accession>A0A6P9EAP2</accession>
<dbReference type="RefSeq" id="XP_035539847.1">
    <property type="nucleotide sequence ID" value="XM_035683954.1"/>
</dbReference>
<dbReference type="GeneID" id="108981057"/>